<dbReference type="PANTHER" id="PTHR12169">
    <property type="entry name" value="ATPASE N2B"/>
    <property type="match status" value="1"/>
</dbReference>
<evidence type="ECO:0000313" key="3">
    <source>
        <dbReference type="EMBL" id="PRY24161.1"/>
    </source>
</evidence>
<dbReference type="NCBIfam" id="NF040713">
    <property type="entry name" value="ZapE"/>
    <property type="match status" value="1"/>
</dbReference>
<protein>
    <submittedName>
        <fullName evidence="3">Cell division protein ZapE</fullName>
    </submittedName>
</protein>
<dbReference type="Proteomes" id="UP000239480">
    <property type="component" value="Unassembled WGS sequence"/>
</dbReference>
<comment type="caution">
    <text evidence="3">The sequence shown here is derived from an EMBL/GenBank/DDBJ whole genome shotgun (WGS) entry which is preliminary data.</text>
</comment>
<dbReference type="PANTHER" id="PTHR12169:SF6">
    <property type="entry name" value="AFG1-LIKE ATPASE"/>
    <property type="match status" value="1"/>
</dbReference>
<keyword evidence="2" id="KW-0067">ATP-binding</keyword>
<sequence length="412" mass="45307">MPGLLSAVAGISVGAAEAPRSHCALMVPISASDHIFPIPAAPPKPNPMTRTLTDIYNDRATEGLLTPDPAQAAALPELERVRHEMARPAERSPSGLRGLFSKPAAPEPVRGLYLWGGVGRGKSMLMDLFFEAVRTDRKRRVHFHAFMQEIHAGLHEARKRGVEDAIAPVADEVIAHVDLLCFDEMQITDITDAMIVGRLFERLFDAGVVVVTTSNRVPDDLYKDGLNRQLFLPFIDLIKARMVVHELSSDKDYRQNRLAGSPVYFTPNDHEAREAIQGIWDDLTGGEAPPLVLTVNARPVEIPAFRNGVARAGFFDLCGHPLGPADYLAIAEVAKVLVLTDIPCLGRSNFNEARRFVTLIDALYEARVRLICSAAAQPELLYLEGEGTFEFERTASRLREMQAADWASDVAV</sequence>
<dbReference type="GO" id="GO:0051301">
    <property type="term" value="P:cell division"/>
    <property type="evidence" value="ECO:0007669"/>
    <property type="project" value="UniProtKB-KW"/>
</dbReference>
<keyword evidence="1" id="KW-0547">Nucleotide-binding</keyword>
<keyword evidence="3" id="KW-0132">Cell division</keyword>
<dbReference type="Pfam" id="PF03969">
    <property type="entry name" value="AFG1_ATPase"/>
    <property type="match status" value="1"/>
</dbReference>
<dbReference type="Gene3D" id="3.40.50.300">
    <property type="entry name" value="P-loop containing nucleotide triphosphate hydrolases"/>
    <property type="match status" value="1"/>
</dbReference>
<evidence type="ECO:0000256" key="2">
    <source>
        <dbReference type="ARBA" id="ARBA00022840"/>
    </source>
</evidence>
<dbReference type="GO" id="GO:0005524">
    <property type="term" value="F:ATP binding"/>
    <property type="evidence" value="ECO:0007669"/>
    <property type="project" value="UniProtKB-KW"/>
</dbReference>
<dbReference type="GO" id="GO:0005737">
    <property type="term" value="C:cytoplasm"/>
    <property type="evidence" value="ECO:0007669"/>
    <property type="project" value="TreeGrafter"/>
</dbReference>
<evidence type="ECO:0000313" key="4">
    <source>
        <dbReference type="Proteomes" id="UP000239480"/>
    </source>
</evidence>
<keyword evidence="3" id="KW-0131">Cell cycle</keyword>
<dbReference type="InterPro" id="IPR005654">
    <property type="entry name" value="ATPase_AFG1-like"/>
</dbReference>
<proteinExistence type="predicted"/>
<organism evidence="3 4">
    <name type="scientific">Aliiruegeria haliotis</name>
    <dbReference type="NCBI Taxonomy" id="1280846"/>
    <lineage>
        <taxon>Bacteria</taxon>
        <taxon>Pseudomonadati</taxon>
        <taxon>Pseudomonadota</taxon>
        <taxon>Alphaproteobacteria</taxon>
        <taxon>Rhodobacterales</taxon>
        <taxon>Roseobacteraceae</taxon>
        <taxon>Aliiruegeria</taxon>
    </lineage>
</organism>
<dbReference type="AlphaFoldDB" id="A0A2T0RSM8"/>
<dbReference type="GO" id="GO:0016887">
    <property type="term" value="F:ATP hydrolysis activity"/>
    <property type="evidence" value="ECO:0007669"/>
    <property type="project" value="InterPro"/>
</dbReference>
<reference evidence="3 4" key="1">
    <citation type="submission" date="2018-03" db="EMBL/GenBank/DDBJ databases">
        <title>Genomic Encyclopedia of Archaeal and Bacterial Type Strains, Phase II (KMG-II): from individual species to whole genera.</title>
        <authorList>
            <person name="Goeker M."/>
        </authorList>
    </citation>
    <scope>NUCLEOTIDE SEQUENCE [LARGE SCALE GENOMIC DNA]</scope>
    <source>
        <strain evidence="3 4">DSM 29328</strain>
    </source>
</reference>
<gene>
    <name evidence="3" type="ORF">CLV78_10325</name>
</gene>
<accession>A0A2T0RSM8</accession>
<keyword evidence="4" id="KW-1185">Reference proteome</keyword>
<dbReference type="InterPro" id="IPR027417">
    <property type="entry name" value="P-loop_NTPase"/>
</dbReference>
<dbReference type="SUPFAM" id="SSF52540">
    <property type="entry name" value="P-loop containing nucleoside triphosphate hydrolases"/>
    <property type="match status" value="1"/>
</dbReference>
<evidence type="ECO:0000256" key="1">
    <source>
        <dbReference type="ARBA" id="ARBA00022741"/>
    </source>
</evidence>
<name>A0A2T0RSM8_9RHOB</name>
<dbReference type="EMBL" id="PVTD01000003">
    <property type="protein sequence ID" value="PRY24161.1"/>
    <property type="molecule type" value="Genomic_DNA"/>
</dbReference>